<proteinExistence type="predicted"/>
<dbReference type="GeneID" id="82892008"/>
<sequence>MDRHIVIREYEPADKEAVLSLIRANTPEYFAPEEEADLSRYLDCEREWFYVLLFDGKIVGCGGINLADERTTGKISWDILHPEYQGRSLGTRLLRFRIEKLGSLGGIRRITVRTSQLAFGFYRKQGFVLKEVKKDYWAEGFDLYAMEYGGWK</sequence>
<keyword evidence="3" id="KW-1185">Reference proteome</keyword>
<evidence type="ECO:0000313" key="2">
    <source>
        <dbReference type="EMBL" id="UWN56915.1"/>
    </source>
</evidence>
<dbReference type="RefSeq" id="WP_019245763.1">
    <property type="nucleotide sequence ID" value="NZ_CAPH01000009.1"/>
</dbReference>
<accession>A0ABY5UY66</accession>
<dbReference type="Gene3D" id="3.40.630.30">
    <property type="match status" value="1"/>
</dbReference>
<evidence type="ECO:0000313" key="3">
    <source>
        <dbReference type="Proteomes" id="UP001059295"/>
    </source>
</evidence>
<gene>
    <name evidence="2" type="ORF">NQ491_09700</name>
</gene>
<dbReference type="InterPro" id="IPR016181">
    <property type="entry name" value="Acyl_CoA_acyltransferase"/>
</dbReference>
<evidence type="ECO:0000259" key="1">
    <source>
        <dbReference type="PROSITE" id="PS51186"/>
    </source>
</evidence>
<dbReference type="SUPFAM" id="SSF55729">
    <property type="entry name" value="Acyl-CoA N-acyltransferases (Nat)"/>
    <property type="match status" value="1"/>
</dbReference>
<protein>
    <submittedName>
        <fullName evidence="2">GNAT family N-acetyltransferase</fullName>
    </submittedName>
</protein>
<name>A0ABY5UY66_9BACT</name>
<organism evidence="2 3">
    <name type="scientific">Alistipes ihumii AP11</name>
    <dbReference type="NCBI Taxonomy" id="1211813"/>
    <lineage>
        <taxon>Bacteria</taxon>
        <taxon>Pseudomonadati</taxon>
        <taxon>Bacteroidota</taxon>
        <taxon>Bacteroidia</taxon>
        <taxon>Bacteroidales</taxon>
        <taxon>Rikenellaceae</taxon>
        <taxon>Alistipes</taxon>
    </lineage>
</organism>
<dbReference type="Proteomes" id="UP001059295">
    <property type="component" value="Chromosome"/>
</dbReference>
<dbReference type="PROSITE" id="PS51186">
    <property type="entry name" value="GNAT"/>
    <property type="match status" value="1"/>
</dbReference>
<dbReference type="CDD" id="cd04301">
    <property type="entry name" value="NAT_SF"/>
    <property type="match status" value="1"/>
</dbReference>
<dbReference type="InterPro" id="IPR000182">
    <property type="entry name" value="GNAT_dom"/>
</dbReference>
<dbReference type="EMBL" id="CP102294">
    <property type="protein sequence ID" value="UWN56915.1"/>
    <property type="molecule type" value="Genomic_DNA"/>
</dbReference>
<dbReference type="Pfam" id="PF00583">
    <property type="entry name" value="Acetyltransf_1"/>
    <property type="match status" value="1"/>
</dbReference>
<reference evidence="2" key="1">
    <citation type="journal article" date="2022" name="Cell">
        <title>Design, construction, and in vivo augmentation of a complex gut microbiome.</title>
        <authorList>
            <person name="Cheng A.G."/>
            <person name="Ho P.Y."/>
            <person name="Aranda-Diaz A."/>
            <person name="Jain S."/>
            <person name="Yu F.B."/>
            <person name="Meng X."/>
            <person name="Wang M."/>
            <person name="Iakiviak M."/>
            <person name="Nagashima K."/>
            <person name="Zhao A."/>
            <person name="Murugkar P."/>
            <person name="Patil A."/>
            <person name="Atabakhsh K."/>
            <person name="Weakley A."/>
            <person name="Yan J."/>
            <person name="Brumbaugh A.R."/>
            <person name="Higginbottom S."/>
            <person name="Dimas A."/>
            <person name="Shiver A.L."/>
            <person name="Deutschbauer A."/>
            <person name="Neff N."/>
            <person name="Sonnenburg J.L."/>
            <person name="Huang K.C."/>
            <person name="Fischbach M.A."/>
        </authorList>
    </citation>
    <scope>NUCLEOTIDE SEQUENCE</scope>
    <source>
        <strain evidence="2">AP11</strain>
    </source>
</reference>
<feature type="domain" description="N-acetyltransferase" evidence="1">
    <location>
        <begin position="5"/>
        <end position="149"/>
    </location>
</feature>